<gene>
    <name evidence="2" type="ORF">Tci_835697</name>
</gene>
<feature type="non-terminal residue" evidence="2">
    <location>
        <position position="1"/>
    </location>
</feature>
<comment type="caution">
    <text evidence="2">The sequence shown here is derived from an EMBL/GenBank/DDBJ whole genome shotgun (WGS) entry which is preliminary data.</text>
</comment>
<organism evidence="2">
    <name type="scientific">Tanacetum cinerariifolium</name>
    <name type="common">Dalmatian daisy</name>
    <name type="synonym">Chrysanthemum cinerariifolium</name>
    <dbReference type="NCBI Taxonomy" id="118510"/>
    <lineage>
        <taxon>Eukaryota</taxon>
        <taxon>Viridiplantae</taxon>
        <taxon>Streptophyta</taxon>
        <taxon>Embryophyta</taxon>
        <taxon>Tracheophyta</taxon>
        <taxon>Spermatophyta</taxon>
        <taxon>Magnoliopsida</taxon>
        <taxon>eudicotyledons</taxon>
        <taxon>Gunneridae</taxon>
        <taxon>Pentapetalae</taxon>
        <taxon>asterids</taxon>
        <taxon>campanulids</taxon>
        <taxon>Asterales</taxon>
        <taxon>Asteraceae</taxon>
        <taxon>Asteroideae</taxon>
        <taxon>Anthemideae</taxon>
        <taxon>Anthemidinae</taxon>
        <taxon>Tanacetum</taxon>
    </lineage>
</organism>
<dbReference type="EMBL" id="BKCJ010999244">
    <property type="protein sequence ID" value="GFC63727.1"/>
    <property type="molecule type" value="Genomic_DNA"/>
</dbReference>
<dbReference type="AlphaFoldDB" id="A0A699QEN5"/>
<sequence>SDVDEFDDESEQDNDEDVVVREDPGAREGGGENSNRGDAREDERDNGEKKMCVVV</sequence>
<evidence type="ECO:0000313" key="2">
    <source>
        <dbReference type="EMBL" id="GFC63727.1"/>
    </source>
</evidence>
<evidence type="ECO:0000256" key="1">
    <source>
        <dbReference type="SAM" id="MobiDB-lite"/>
    </source>
</evidence>
<feature type="region of interest" description="Disordered" evidence="1">
    <location>
        <begin position="1"/>
        <end position="55"/>
    </location>
</feature>
<reference evidence="2" key="1">
    <citation type="journal article" date="2019" name="Sci. Rep.">
        <title>Draft genome of Tanacetum cinerariifolium, the natural source of mosquito coil.</title>
        <authorList>
            <person name="Yamashiro T."/>
            <person name="Shiraishi A."/>
            <person name="Satake H."/>
            <person name="Nakayama K."/>
        </authorList>
    </citation>
    <scope>NUCLEOTIDE SEQUENCE</scope>
</reference>
<protein>
    <submittedName>
        <fullName evidence="2">Uncharacterized protein</fullName>
    </submittedName>
</protein>
<accession>A0A699QEN5</accession>
<feature type="compositionally biased region" description="Basic and acidic residues" evidence="1">
    <location>
        <begin position="18"/>
        <end position="55"/>
    </location>
</feature>
<feature type="compositionally biased region" description="Acidic residues" evidence="1">
    <location>
        <begin position="1"/>
        <end position="17"/>
    </location>
</feature>
<proteinExistence type="predicted"/>
<name>A0A699QEN5_TANCI</name>